<dbReference type="GO" id="GO:0016787">
    <property type="term" value="F:hydrolase activity"/>
    <property type="evidence" value="ECO:0007669"/>
    <property type="project" value="UniProtKB-KW"/>
</dbReference>
<dbReference type="EMBL" id="LWMW01000149">
    <property type="protein sequence ID" value="KZX14732.1"/>
    <property type="molecule type" value="Genomic_DNA"/>
</dbReference>
<keyword evidence="2" id="KW-0812">Transmembrane</keyword>
<dbReference type="InterPro" id="IPR042003">
    <property type="entry name" value="Sortase_E"/>
</dbReference>
<evidence type="ECO:0000256" key="2">
    <source>
        <dbReference type="SAM" id="Phobius"/>
    </source>
</evidence>
<dbReference type="RefSeq" id="WP_067260492.1">
    <property type="nucleotide sequence ID" value="NZ_LWMW01000149.1"/>
</dbReference>
<evidence type="ECO:0000313" key="3">
    <source>
        <dbReference type="EMBL" id="KZX14732.1"/>
    </source>
</evidence>
<dbReference type="Pfam" id="PF04203">
    <property type="entry name" value="Sortase"/>
    <property type="match status" value="1"/>
</dbReference>
<organism evidence="3 4">
    <name type="scientific">Methanobrevibacter cuticularis</name>
    <dbReference type="NCBI Taxonomy" id="47311"/>
    <lineage>
        <taxon>Archaea</taxon>
        <taxon>Methanobacteriati</taxon>
        <taxon>Methanobacteriota</taxon>
        <taxon>Methanomada group</taxon>
        <taxon>Methanobacteria</taxon>
        <taxon>Methanobacteriales</taxon>
        <taxon>Methanobacteriaceae</taxon>
        <taxon>Methanobrevibacter</taxon>
    </lineage>
</organism>
<dbReference type="InterPro" id="IPR005754">
    <property type="entry name" value="Sortase"/>
</dbReference>
<dbReference type="CDD" id="cd05830">
    <property type="entry name" value="Sortase_E"/>
    <property type="match status" value="1"/>
</dbReference>
<dbReference type="Gene3D" id="2.40.260.10">
    <property type="entry name" value="Sortase"/>
    <property type="match status" value="1"/>
</dbReference>
<keyword evidence="1" id="KW-0378">Hydrolase</keyword>
<feature type="transmembrane region" description="Helical" evidence="2">
    <location>
        <begin position="201"/>
        <end position="219"/>
    </location>
</feature>
<dbReference type="AlphaFoldDB" id="A0A166CPJ1"/>
<dbReference type="InterPro" id="IPR023365">
    <property type="entry name" value="Sortase_dom-sf"/>
</dbReference>
<keyword evidence="2" id="KW-1133">Transmembrane helix</keyword>
<protein>
    <submittedName>
        <fullName evidence="3">Sortase family protein</fullName>
    </submittedName>
</protein>
<gene>
    <name evidence="3" type="ORF">MBCUT_19570</name>
</gene>
<accession>A0A166CPJ1</accession>
<dbReference type="PATRIC" id="fig|47311.3.peg.2132"/>
<evidence type="ECO:0000313" key="4">
    <source>
        <dbReference type="Proteomes" id="UP000077275"/>
    </source>
</evidence>
<dbReference type="SUPFAM" id="SSF63817">
    <property type="entry name" value="Sortase"/>
    <property type="match status" value="1"/>
</dbReference>
<dbReference type="Proteomes" id="UP000077275">
    <property type="component" value="Unassembled WGS sequence"/>
</dbReference>
<name>A0A166CPJ1_9EURY</name>
<dbReference type="STRING" id="47311.MBCUT_19570"/>
<sequence length="239" mass="26842">MKIATIVLIISLLVVGAYASLEVSYYSSKIAIEKDLSSPRVLIPAIGINERINNVSINQGVYHEEVSYLPTKGDVILFGHRTGYGFPFLRLNELKIGDNVTLEWPGIGQVNYTITNSSIVPASYLLPVENNTQRLYLITCDPPGFTTNRLIYEANMTNVGELNSTILKDNPQENYGLYISLLFLGLGLILSYFYPIKEDRLIVLIVVIAISAFLFYNYFYPLPPEIISDKLNWLNGDFS</sequence>
<keyword evidence="4" id="KW-1185">Reference proteome</keyword>
<reference evidence="3 4" key="1">
    <citation type="submission" date="2016-04" db="EMBL/GenBank/DDBJ databases">
        <title>Genome sequence of Methanobrevibacter cuticularis DSM 11139.</title>
        <authorList>
            <person name="Poehlein A."/>
            <person name="Seedorf H."/>
            <person name="Daniel R."/>
        </authorList>
    </citation>
    <scope>NUCLEOTIDE SEQUENCE [LARGE SCALE GENOMIC DNA]</scope>
    <source>
        <strain evidence="3 4">DSM 11139</strain>
    </source>
</reference>
<comment type="caution">
    <text evidence="3">The sequence shown here is derived from an EMBL/GenBank/DDBJ whole genome shotgun (WGS) entry which is preliminary data.</text>
</comment>
<proteinExistence type="predicted"/>
<evidence type="ECO:0000256" key="1">
    <source>
        <dbReference type="ARBA" id="ARBA00022801"/>
    </source>
</evidence>
<keyword evidence="2" id="KW-0472">Membrane</keyword>
<feature type="transmembrane region" description="Helical" evidence="2">
    <location>
        <begin position="175"/>
        <end position="194"/>
    </location>
</feature>
<dbReference type="OrthoDB" id="75118at2157"/>